<reference evidence="2" key="2">
    <citation type="submission" date="2023-04" db="EMBL/GenBank/DDBJ databases">
        <authorList>
            <person name="Bruccoleri R.E."/>
            <person name="Oakeley E.J."/>
            <person name="Faust A.-M."/>
            <person name="Dessus-Babus S."/>
            <person name="Altorfer M."/>
            <person name="Burckhardt D."/>
            <person name="Oertli M."/>
            <person name="Naumann U."/>
            <person name="Petersen F."/>
            <person name="Wong J."/>
        </authorList>
    </citation>
    <scope>NUCLEOTIDE SEQUENCE</scope>
    <source>
        <strain evidence="2">GSM-AAB239-AS_SAM_17_03QT</strain>
        <tissue evidence="2">Leaf</tissue>
    </source>
</reference>
<dbReference type="EMBL" id="JANAVB010039215">
    <property type="protein sequence ID" value="KAJ6800031.1"/>
    <property type="molecule type" value="Genomic_DNA"/>
</dbReference>
<organism evidence="2 3">
    <name type="scientific">Iris pallida</name>
    <name type="common">Sweet iris</name>
    <dbReference type="NCBI Taxonomy" id="29817"/>
    <lineage>
        <taxon>Eukaryota</taxon>
        <taxon>Viridiplantae</taxon>
        <taxon>Streptophyta</taxon>
        <taxon>Embryophyta</taxon>
        <taxon>Tracheophyta</taxon>
        <taxon>Spermatophyta</taxon>
        <taxon>Magnoliopsida</taxon>
        <taxon>Liliopsida</taxon>
        <taxon>Asparagales</taxon>
        <taxon>Iridaceae</taxon>
        <taxon>Iridoideae</taxon>
        <taxon>Irideae</taxon>
        <taxon>Iris</taxon>
    </lineage>
</organism>
<feature type="transmembrane region" description="Helical" evidence="1">
    <location>
        <begin position="48"/>
        <end position="75"/>
    </location>
</feature>
<evidence type="ECO:0000256" key="1">
    <source>
        <dbReference type="SAM" id="Phobius"/>
    </source>
</evidence>
<sequence>MEIHSRLLLRILRNMKVLGIRLMNTLKTFMIINLESTVWMTYMLEDLAIMMCLLHQTLTIIHIVVHLQVIIHITLQRRNNIHI</sequence>
<proteinExistence type="predicted"/>
<name>A0AAX6E7U4_IRIPA</name>
<feature type="transmembrane region" description="Helical" evidence="1">
    <location>
        <begin position="21"/>
        <end position="42"/>
    </location>
</feature>
<comment type="caution">
    <text evidence="2">The sequence shown here is derived from an EMBL/GenBank/DDBJ whole genome shotgun (WGS) entry which is preliminary data.</text>
</comment>
<keyword evidence="1" id="KW-0472">Membrane</keyword>
<reference evidence="2" key="1">
    <citation type="journal article" date="2023" name="GigaByte">
        <title>Genome assembly of the bearded iris, Iris pallida Lam.</title>
        <authorList>
            <person name="Bruccoleri R.E."/>
            <person name="Oakeley E.J."/>
            <person name="Faust A.M.E."/>
            <person name="Altorfer M."/>
            <person name="Dessus-Babus S."/>
            <person name="Burckhardt D."/>
            <person name="Oertli M."/>
            <person name="Naumann U."/>
            <person name="Petersen F."/>
            <person name="Wong J."/>
        </authorList>
    </citation>
    <scope>NUCLEOTIDE SEQUENCE</scope>
    <source>
        <strain evidence="2">GSM-AAB239-AS_SAM_17_03QT</strain>
    </source>
</reference>
<dbReference type="AlphaFoldDB" id="A0AAX6E7U4"/>
<evidence type="ECO:0008006" key="4">
    <source>
        <dbReference type="Google" id="ProtNLM"/>
    </source>
</evidence>
<gene>
    <name evidence="2" type="ORF">M6B38_205480</name>
</gene>
<protein>
    <recommendedName>
        <fullName evidence="4">NADH dehydrogenase subunit 4L</fullName>
    </recommendedName>
</protein>
<dbReference type="Proteomes" id="UP001140949">
    <property type="component" value="Unassembled WGS sequence"/>
</dbReference>
<evidence type="ECO:0000313" key="2">
    <source>
        <dbReference type="EMBL" id="KAJ6800031.1"/>
    </source>
</evidence>
<keyword evidence="3" id="KW-1185">Reference proteome</keyword>
<evidence type="ECO:0000313" key="3">
    <source>
        <dbReference type="Proteomes" id="UP001140949"/>
    </source>
</evidence>
<keyword evidence="1" id="KW-0812">Transmembrane</keyword>
<keyword evidence="1" id="KW-1133">Transmembrane helix</keyword>
<accession>A0AAX6E7U4</accession>